<dbReference type="GO" id="GO:0016298">
    <property type="term" value="F:lipase activity"/>
    <property type="evidence" value="ECO:0007669"/>
    <property type="project" value="InterPro"/>
</dbReference>
<dbReference type="InterPro" id="IPR035669">
    <property type="entry name" value="SGNH_plant_lipase-like"/>
</dbReference>
<evidence type="ECO:0000256" key="1">
    <source>
        <dbReference type="ARBA" id="ARBA00008668"/>
    </source>
</evidence>
<dbReference type="SUPFAM" id="SSF52266">
    <property type="entry name" value="SGNH hydrolase"/>
    <property type="match status" value="1"/>
</dbReference>
<dbReference type="Gene3D" id="3.40.50.1110">
    <property type="entry name" value="SGNH hydrolase"/>
    <property type="match status" value="1"/>
</dbReference>
<proteinExistence type="inferred from homology"/>
<dbReference type="EMBL" id="JBDFQZ010000005">
    <property type="protein sequence ID" value="KAK9726855.1"/>
    <property type="molecule type" value="Genomic_DNA"/>
</dbReference>
<evidence type="ECO:0000313" key="5">
    <source>
        <dbReference type="Proteomes" id="UP001443914"/>
    </source>
</evidence>
<comment type="caution">
    <text evidence="4">The sequence shown here is derived from an EMBL/GenBank/DDBJ whole genome shotgun (WGS) entry which is preliminary data.</text>
</comment>
<dbReference type="PANTHER" id="PTHR45966:SF1">
    <property type="entry name" value="GDSL ESTERASE_LIPASE 1-RELATED"/>
    <property type="match status" value="1"/>
</dbReference>
<dbReference type="InterPro" id="IPR036514">
    <property type="entry name" value="SGNH_hydro_sf"/>
</dbReference>
<reference evidence="4" key="1">
    <citation type="submission" date="2024-03" db="EMBL/GenBank/DDBJ databases">
        <title>WGS assembly of Saponaria officinalis var. Norfolk2.</title>
        <authorList>
            <person name="Jenkins J."/>
            <person name="Shu S."/>
            <person name="Grimwood J."/>
            <person name="Barry K."/>
            <person name="Goodstein D."/>
            <person name="Schmutz J."/>
            <person name="Leebens-Mack J."/>
            <person name="Osbourn A."/>
        </authorList>
    </citation>
    <scope>NUCLEOTIDE SEQUENCE [LARGE SCALE GENOMIC DNA]</scope>
    <source>
        <strain evidence="4">JIC</strain>
    </source>
</reference>
<keyword evidence="5" id="KW-1185">Reference proteome</keyword>
<gene>
    <name evidence="4" type="ORF">RND81_05G241800</name>
</gene>
<name>A0AAW1L222_SAPOF</name>
<dbReference type="GO" id="GO:0006629">
    <property type="term" value="P:lipid metabolic process"/>
    <property type="evidence" value="ECO:0007669"/>
    <property type="project" value="InterPro"/>
</dbReference>
<dbReference type="CDD" id="cd01837">
    <property type="entry name" value="SGNH_plant_lipase_like"/>
    <property type="match status" value="1"/>
</dbReference>
<evidence type="ECO:0000313" key="4">
    <source>
        <dbReference type="EMBL" id="KAK9726855.1"/>
    </source>
</evidence>
<protein>
    <submittedName>
        <fullName evidence="4">Uncharacterized protein</fullName>
    </submittedName>
</protein>
<evidence type="ECO:0000256" key="3">
    <source>
        <dbReference type="SAM" id="SignalP"/>
    </source>
</evidence>
<dbReference type="InterPro" id="IPR008265">
    <property type="entry name" value="Lipase_GDSL_AS"/>
</dbReference>
<dbReference type="PANTHER" id="PTHR45966">
    <property type="entry name" value="GDSL-LIKE LIPASE/ACYLHYDROLASE"/>
    <property type="match status" value="1"/>
</dbReference>
<dbReference type="InterPro" id="IPR001087">
    <property type="entry name" value="GDSL"/>
</dbReference>
<keyword evidence="2 3" id="KW-0732">Signal</keyword>
<organism evidence="4 5">
    <name type="scientific">Saponaria officinalis</name>
    <name type="common">Common soapwort</name>
    <name type="synonym">Lychnis saponaria</name>
    <dbReference type="NCBI Taxonomy" id="3572"/>
    <lineage>
        <taxon>Eukaryota</taxon>
        <taxon>Viridiplantae</taxon>
        <taxon>Streptophyta</taxon>
        <taxon>Embryophyta</taxon>
        <taxon>Tracheophyta</taxon>
        <taxon>Spermatophyta</taxon>
        <taxon>Magnoliopsida</taxon>
        <taxon>eudicotyledons</taxon>
        <taxon>Gunneridae</taxon>
        <taxon>Pentapetalae</taxon>
        <taxon>Caryophyllales</taxon>
        <taxon>Caryophyllaceae</taxon>
        <taxon>Caryophylleae</taxon>
        <taxon>Saponaria</taxon>
    </lineage>
</organism>
<dbReference type="InterPro" id="IPR044552">
    <property type="entry name" value="GLIP1-5/GLL25"/>
</dbReference>
<evidence type="ECO:0000256" key="2">
    <source>
        <dbReference type="ARBA" id="ARBA00022729"/>
    </source>
</evidence>
<comment type="similarity">
    <text evidence="1">Belongs to the 'GDSL' lipolytic enzyme family.</text>
</comment>
<accession>A0AAW1L222</accession>
<feature type="chain" id="PRO_5043564870" evidence="3">
    <location>
        <begin position="40"/>
        <end position="373"/>
    </location>
</feature>
<dbReference type="AlphaFoldDB" id="A0AAW1L222"/>
<feature type="signal peptide" evidence="3">
    <location>
        <begin position="1"/>
        <end position="39"/>
    </location>
</feature>
<sequence>MATTRIAAAAATTTTNMLTIIKLLPLFLLLSSTTATVAAVNPPPLYVFGDSLYDGGMTLFNGIAGAGAEFWPYGETFFQKPVGRFTDGRVIPDFLARYAGLPFPEPYLKPGLTDYSKGINFASAGACVLLELRPETINLKMQINYFLEMIQKLKAQVGEEEATRLLSKAVYLFNIAGNDYVTLFQHNLKKTISSEKKSSFMNQILGNITIYIQTIYDQGGRKFAFQNVGPLGCMPSMKYMLGFRGTCKKEPLEVARMHNDAFIGHAKKLQNQFPGFEYSIYDFFGSLSTRVVNGPKYGFKESQTGCCGSGIYHGDFTCQKKDKSFSVCSNPNDYLWFDAAHTTDRANQQFAKEFWTGSSNVVAPNNLQTLFAL</sequence>
<dbReference type="Proteomes" id="UP001443914">
    <property type="component" value="Unassembled WGS sequence"/>
</dbReference>
<dbReference type="Pfam" id="PF00657">
    <property type="entry name" value="Lipase_GDSL"/>
    <property type="match status" value="1"/>
</dbReference>
<dbReference type="PROSITE" id="PS01098">
    <property type="entry name" value="LIPASE_GDSL_SER"/>
    <property type="match status" value="1"/>
</dbReference>